<dbReference type="InterPro" id="IPR011051">
    <property type="entry name" value="RmlC_Cupin_sf"/>
</dbReference>
<comment type="function">
    <text evidence="2">Catalyzes the oxidative ring opening of 3-hydroxyanthranilate to 2-amino-3-carboxymuconate semialdehyde, which spontaneously cyclizes to quinolinate.</text>
</comment>
<evidence type="ECO:0000256" key="7">
    <source>
        <dbReference type="ARBA" id="ARBA00023004"/>
    </source>
</evidence>
<reference evidence="8" key="1">
    <citation type="submission" date="2018-05" db="EMBL/GenBank/DDBJ databases">
        <authorList>
            <person name="Lanie J.A."/>
            <person name="Ng W.-L."/>
            <person name="Kazmierczak K.M."/>
            <person name="Andrzejewski T.M."/>
            <person name="Davidsen T.M."/>
            <person name="Wayne K.J."/>
            <person name="Tettelin H."/>
            <person name="Glass J.I."/>
            <person name="Rusch D."/>
            <person name="Podicherti R."/>
            <person name="Tsui H.-C.T."/>
            <person name="Winkler M.E."/>
        </authorList>
    </citation>
    <scope>NUCLEOTIDE SEQUENCE</scope>
</reference>
<dbReference type="GO" id="GO:0046874">
    <property type="term" value="P:quinolinate metabolic process"/>
    <property type="evidence" value="ECO:0007669"/>
    <property type="project" value="TreeGrafter"/>
</dbReference>
<evidence type="ECO:0000256" key="6">
    <source>
        <dbReference type="ARBA" id="ARBA00023002"/>
    </source>
</evidence>
<evidence type="ECO:0000313" key="8">
    <source>
        <dbReference type="EMBL" id="SVD58391.1"/>
    </source>
</evidence>
<dbReference type="GO" id="GO:0034354">
    <property type="term" value="P:'de novo' NAD+ biosynthetic process from L-tryptophan"/>
    <property type="evidence" value="ECO:0007669"/>
    <property type="project" value="TreeGrafter"/>
</dbReference>
<dbReference type="PANTHER" id="PTHR15497:SF1">
    <property type="entry name" value="3-HYDROXYANTHRANILATE 3,4-DIOXYGENASE"/>
    <property type="match status" value="1"/>
</dbReference>
<keyword evidence="7" id="KW-0408">Iron</keyword>
<evidence type="ECO:0000256" key="3">
    <source>
        <dbReference type="ARBA" id="ARBA00022642"/>
    </source>
</evidence>
<dbReference type="InterPro" id="IPR010329">
    <property type="entry name" value="3hydroanth_dOase"/>
</dbReference>
<dbReference type="InterPro" id="IPR014710">
    <property type="entry name" value="RmlC-like_jellyroll"/>
</dbReference>
<dbReference type="PANTHER" id="PTHR15497">
    <property type="entry name" value="3-HYDROXYANTHRANILATE 3,4-DIOXYGENASE"/>
    <property type="match status" value="1"/>
</dbReference>
<dbReference type="GO" id="GO:0005737">
    <property type="term" value="C:cytoplasm"/>
    <property type="evidence" value="ECO:0007669"/>
    <property type="project" value="TreeGrafter"/>
</dbReference>
<dbReference type="GO" id="GO:0000334">
    <property type="term" value="F:3-hydroxyanthranilate 3,4-dioxygenase activity"/>
    <property type="evidence" value="ECO:0007669"/>
    <property type="project" value="InterPro"/>
</dbReference>
<evidence type="ECO:0000256" key="1">
    <source>
        <dbReference type="ARBA" id="ARBA00001954"/>
    </source>
</evidence>
<feature type="non-terminal residue" evidence="8">
    <location>
        <position position="1"/>
    </location>
</feature>
<evidence type="ECO:0000256" key="2">
    <source>
        <dbReference type="ARBA" id="ARBA00002752"/>
    </source>
</evidence>
<comment type="cofactor">
    <cofactor evidence="1">
        <name>Fe(2+)</name>
        <dbReference type="ChEBI" id="CHEBI:29033"/>
    </cofactor>
</comment>
<proteinExistence type="predicted"/>
<keyword evidence="5" id="KW-0223">Dioxygenase</keyword>
<gene>
    <name evidence="8" type="ORF">METZ01_LOCUS411245</name>
</gene>
<sequence>VPHSPQRFKNTIGLVVERKRTKDELDGFQWYCDSCNTLLYEKFFPLNDIVKDLPAVFDSFWKDIKSRTCTKCGDILEK</sequence>
<organism evidence="8">
    <name type="scientific">marine metagenome</name>
    <dbReference type="NCBI Taxonomy" id="408172"/>
    <lineage>
        <taxon>unclassified sequences</taxon>
        <taxon>metagenomes</taxon>
        <taxon>ecological metagenomes</taxon>
    </lineage>
</organism>
<evidence type="ECO:0000256" key="5">
    <source>
        <dbReference type="ARBA" id="ARBA00022964"/>
    </source>
</evidence>
<evidence type="ECO:0000256" key="4">
    <source>
        <dbReference type="ARBA" id="ARBA00022723"/>
    </source>
</evidence>
<dbReference type="GO" id="GO:0005506">
    <property type="term" value="F:iron ion binding"/>
    <property type="evidence" value="ECO:0007669"/>
    <property type="project" value="InterPro"/>
</dbReference>
<dbReference type="EMBL" id="UINC01159994">
    <property type="protein sequence ID" value="SVD58391.1"/>
    <property type="molecule type" value="Genomic_DNA"/>
</dbReference>
<keyword evidence="4" id="KW-0479">Metal-binding</keyword>
<accession>A0A382WK01</accession>
<name>A0A382WK01_9ZZZZ</name>
<dbReference type="AlphaFoldDB" id="A0A382WK01"/>
<dbReference type="Pfam" id="PF06052">
    <property type="entry name" value="3-HAO"/>
    <property type="match status" value="1"/>
</dbReference>
<dbReference type="Gene3D" id="2.60.120.10">
    <property type="entry name" value="Jelly Rolls"/>
    <property type="match status" value="1"/>
</dbReference>
<keyword evidence="6" id="KW-0560">Oxidoreductase</keyword>
<dbReference type="SUPFAM" id="SSF51182">
    <property type="entry name" value="RmlC-like cupins"/>
    <property type="match status" value="1"/>
</dbReference>
<evidence type="ECO:0008006" key="9">
    <source>
        <dbReference type="Google" id="ProtNLM"/>
    </source>
</evidence>
<protein>
    <recommendedName>
        <fullName evidence="9">3-hydroxyanthranilate 3,4-dioxygenase</fullName>
    </recommendedName>
</protein>
<keyword evidence="3" id="KW-0662">Pyridine nucleotide biosynthesis</keyword>